<evidence type="ECO:0000313" key="10">
    <source>
        <dbReference type="EMBL" id="MCL7049438.1"/>
    </source>
</evidence>
<dbReference type="InterPro" id="IPR045211">
    <property type="entry name" value="TFP11/STIP/Ntr1"/>
</dbReference>
<feature type="domain" description="G-patch" evidence="9">
    <location>
        <begin position="167"/>
        <end position="213"/>
    </location>
</feature>
<keyword evidence="11" id="KW-1185">Reference proteome</keyword>
<keyword evidence="5" id="KW-0508">mRNA splicing</keyword>
<dbReference type="PANTHER" id="PTHR23329">
    <property type="entry name" value="TUFTELIN-INTERACTING PROTEIN 11-RELATED"/>
    <property type="match status" value="1"/>
</dbReference>
<feature type="region of interest" description="Disordered" evidence="8">
    <location>
        <begin position="42"/>
        <end position="73"/>
    </location>
</feature>
<dbReference type="Proteomes" id="UP001177140">
    <property type="component" value="Unassembled WGS sequence"/>
</dbReference>
<feature type="compositionally biased region" description="Polar residues" evidence="8">
    <location>
        <begin position="135"/>
        <end position="144"/>
    </location>
</feature>
<evidence type="ECO:0000256" key="7">
    <source>
        <dbReference type="SAM" id="Coils"/>
    </source>
</evidence>
<keyword evidence="4" id="KW-0747">Spliceosome</keyword>
<evidence type="ECO:0000256" key="6">
    <source>
        <dbReference type="ARBA" id="ARBA00023242"/>
    </source>
</evidence>
<gene>
    <name evidence="10" type="ORF">MKW94_027557</name>
</gene>
<comment type="subcellular location">
    <subcellularLocation>
        <location evidence="1">Nucleus</location>
    </subcellularLocation>
</comment>
<dbReference type="Pfam" id="PF12457">
    <property type="entry name" value="TIP_N"/>
    <property type="match status" value="1"/>
</dbReference>
<evidence type="ECO:0000259" key="9">
    <source>
        <dbReference type="PROSITE" id="PS50174"/>
    </source>
</evidence>
<accession>A0AA42B2W8</accession>
<comment type="caution">
    <text evidence="10">The sequence shown here is derived from an EMBL/GenBank/DDBJ whole genome shotgun (WGS) entry which is preliminary data.</text>
</comment>
<dbReference type="GO" id="GO:0000390">
    <property type="term" value="P:spliceosomal complex disassembly"/>
    <property type="evidence" value="ECO:0007669"/>
    <property type="project" value="InterPro"/>
</dbReference>
<evidence type="ECO:0000256" key="4">
    <source>
        <dbReference type="ARBA" id="ARBA00022728"/>
    </source>
</evidence>
<evidence type="ECO:0000256" key="8">
    <source>
        <dbReference type="SAM" id="MobiDB-lite"/>
    </source>
</evidence>
<proteinExistence type="inferred from homology"/>
<dbReference type="AlphaFoldDB" id="A0AA42B2W8"/>
<dbReference type="Pfam" id="PF07842">
    <property type="entry name" value="GCFC"/>
    <property type="match status" value="1"/>
</dbReference>
<feature type="region of interest" description="Disordered" evidence="8">
    <location>
        <begin position="126"/>
        <end position="156"/>
    </location>
</feature>
<dbReference type="GO" id="GO:0003676">
    <property type="term" value="F:nucleic acid binding"/>
    <property type="evidence" value="ECO:0007669"/>
    <property type="project" value="InterPro"/>
</dbReference>
<protein>
    <recommendedName>
        <fullName evidence="9">G-patch domain-containing protein</fullName>
    </recommendedName>
</protein>
<sequence length="759" mass="86934">MKRFDMENDYDGGEWIGGGEFCYQKKRKAKDDHATYGIWADDCSSNDSDGSGGGGCSSKRRKKGFLSSSSKDYTKPVSFVSASRIVAPNQEQLKEQDDNEKAADHVLLPTTAFWWKVIEEGVQRRRRAKQKQKANLVNKSNKVQSGSKKESSGGGVRYDVGAFEKHTKGIGGKILAQMGYEGGGLGVNEQGIVTPIQPELRTNPMGGIGFNDRKQAKNPVLKENWTNTEEELLASKEEKAEEKAKDDDKPMPELQYNIKLILDLAQFDIEKIDRDLRMEMEKVASLQLEKEMLQMDAGRQKKQLDSMEEIIAQVERIEEENAMAILTIESLSDVFTDLQTRYKDEYKLCNLSWIACSYALPLLIRVFQGWNPLQNAVHGLQLMASWKNLLQGDDPFDYSDDVSPYTQLVMEVVFPAVNTNTWNPRDPEPMLQFLELWESLLPSSVLRRILDNVIVPKLSYAVEETWDPQRETVPIHVWVHPWIPLLGQKLESLYDTIRFKLGEGLRVWHPSDASAYAILSPWKTVFDPDSWERLIVQFIVPRLVEALQSCQVNPADQKLDEFRWVMSWATAIPSRYMVTMLEVEFFSKWQQVLYHWLRSIPDFEEVTQWYLGWKGIFAAELLANDRIRYQFDIGLNMMNQAVEGVEVAQPGERENIRVTEQSRQFEAQQKSAAARMGSGVAEMSLKEIIEVYAQQHELLFQPMPGRSHNGLQIYGFGNVSMYVDSLNQRVFAKTEAGWSLVSLDQLLEMHHRKFAPKRR</sequence>
<dbReference type="GO" id="GO:0071008">
    <property type="term" value="C:U2-type post-mRNA release spliceosomal complex"/>
    <property type="evidence" value="ECO:0007669"/>
    <property type="project" value="TreeGrafter"/>
</dbReference>
<feature type="coiled-coil region" evidence="7">
    <location>
        <begin position="269"/>
        <end position="327"/>
    </location>
</feature>
<evidence type="ECO:0000256" key="3">
    <source>
        <dbReference type="ARBA" id="ARBA00022664"/>
    </source>
</evidence>
<evidence type="ECO:0000313" key="11">
    <source>
        <dbReference type="Proteomes" id="UP001177140"/>
    </source>
</evidence>
<dbReference type="EMBL" id="JAJJMA010315946">
    <property type="protein sequence ID" value="MCL7049438.1"/>
    <property type="molecule type" value="Genomic_DNA"/>
</dbReference>
<dbReference type="Pfam" id="PF01585">
    <property type="entry name" value="G-patch"/>
    <property type="match status" value="1"/>
</dbReference>
<keyword evidence="7" id="KW-0175">Coiled coil</keyword>
<reference evidence="10" key="1">
    <citation type="submission" date="2022-03" db="EMBL/GenBank/DDBJ databases">
        <title>A functionally conserved STORR gene fusion in Papaver species that diverged 16.8 million years ago.</title>
        <authorList>
            <person name="Catania T."/>
        </authorList>
    </citation>
    <scope>NUCLEOTIDE SEQUENCE</scope>
    <source>
        <strain evidence="10">S-191538</strain>
    </source>
</reference>
<organism evidence="10 11">
    <name type="scientific">Papaver nudicaule</name>
    <name type="common">Iceland poppy</name>
    <dbReference type="NCBI Taxonomy" id="74823"/>
    <lineage>
        <taxon>Eukaryota</taxon>
        <taxon>Viridiplantae</taxon>
        <taxon>Streptophyta</taxon>
        <taxon>Embryophyta</taxon>
        <taxon>Tracheophyta</taxon>
        <taxon>Spermatophyta</taxon>
        <taxon>Magnoliopsida</taxon>
        <taxon>Ranunculales</taxon>
        <taxon>Papaveraceae</taxon>
        <taxon>Papaveroideae</taxon>
        <taxon>Papaver</taxon>
    </lineage>
</organism>
<dbReference type="SMART" id="SM00443">
    <property type="entry name" value="G_patch"/>
    <property type="match status" value="1"/>
</dbReference>
<comment type="similarity">
    <text evidence="2">Belongs to the TFP11/STIP family.</text>
</comment>
<dbReference type="PROSITE" id="PS50174">
    <property type="entry name" value="G_PATCH"/>
    <property type="match status" value="1"/>
</dbReference>
<evidence type="ECO:0000256" key="2">
    <source>
        <dbReference type="ARBA" id="ARBA00010900"/>
    </source>
</evidence>
<dbReference type="InterPro" id="IPR000467">
    <property type="entry name" value="G_patch_dom"/>
</dbReference>
<dbReference type="PANTHER" id="PTHR23329:SF1">
    <property type="entry name" value="TUFTELIN-INTERACTING PROTEIN 11"/>
    <property type="match status" value="1"/>
</dbReference>
<keyword evidence="6" id="KW-0539">Nucleus</keyword>
<evidence type="ECO:0000256" key="5">
    <source>
        <dbReference type="ARBA" id="ARBA00023187"/>
    </source>
</evidence>
<dbReference type="InterPro" id="IPR022159">
    <property type="entry name" value="STIP/TFIP11_N"/>
</dbReference>
<name>A0AA42B2W8_PAPNU</name>
<evidence type="ECO:0000256" key="1">
    <source>
        <dbReference type="ARBA" id="ARBA00004123"/>
    </source>
</evidence>
<dbReference type="InterPro" id="IPR022783">
    <property type="entry name" value="GCFC_dom"/>
</dbReference>
<keyword evidence="3" id="KW-0507">mRNA processing</keyword>